<comment type="similarity">
    <text evidence="1">Belongs to the barstar family.</text>
</comment>
<organism evidence="3 4">
    <name type="scientific">Cutibacterium avidum</name>
    <dbReference type="NCBI Taxonomy" id="33010"/>
    <lineage>
        <taxon>Bacteria</taxon>
        <taxon>Bacillati</taxon>
        <taxon>Actinomycetota</taxon>
        <taxon>Actinomycetes</taxon>
        <taxon>Propionibacteriales</taxon>
        <taxon>Propionibacteriaceae</taxon>
        <taxon>Cutibacterium</taxon>
    </lineage>
</organism>
<dbReference type="InterPro" id="IPR000468">
    <property type="entry name" value="Barstar"/>
</dbReference>
<evidence type="ECO:0000256" key="1">
    <source>
        <dbReference type="ARBA" id="ARBA00006845"/>
    </source>
</evidence>
<dbReference type="InterPro" id="IPR035905">
    <property type="entry name" value="Barstar-like_sf"/>
</dbReference>
<dbReference type="Pfam" id="PF01337">
    <property type="entry name" value="Barstar"/>
    <property type="match status" value="1"/>
</dbReference>
<dbReference type="OrthoDB" id="5184890at2"/>
<feature type="domain" description="Barstar (barnase inhibitor)" evidence="2">
    <location>
        <begin position="48"/>
        <end position="121"/>
    </location>
</feature>
<evidence type="ECO:0000259" key="2">
    <source>
        <dbReference type="Pfam" id="PF01337"/>
    </source>
</evidence>
<dbReference type="AlphaFoldDB" id="A0A1B3PY67"/>
<dbReference type="STRING" id="33010.BFS79_03285"/>
<protein>
    <submittedName>
        <fullName evidence="3">Barstar</fullName>
    </submittedName>
</protein>
<evidence type="ECO:0000313" key="3">
    <source>
        <dbReference type="EMBL" id="RFT44468.1"/>
    </source>
</evidence>
<name>A0A1B3PY67_9ACTN</name>
<dbReference type="EMBL" id="NOWI01000005">
    <property type="protein sequence ID" value="RFT44468.1"/>
    <property type="molecule type" value="Genomic_DNA"/>
</dbReference>
<accession>A0A1B3PY67</accession>
<comment type="caution">
    <text evidence="3">The sequence shown here is derived from an EMBL/GenBank/DDBJ whole genome shotgun (WGS) entry which is preliminary data.</text>
</comment>
<proteinExistence type="inferred from homology"/>
<gene>
    <name evidence="3" type="ORF">CHT91_06425</name>
</gene>
<sequence length="132" mass="14253">MTTENDVQAGPQAGGPVGSGIVLVDPASASDPSEVARVWRNAGWRIFHMAGGADLDAVLTGFGNTLSFPNWYGHNLDALRDCLADVEGDTAVLWTGWQPFQRDNPQDWGRLVDVIGQRLDEDELDGFALLLS</sequence>
<dbReference type="Gene3D" id="3.30.370.10">
    <property type="entry name" value="Barstar-like"/>
    <property type="match status" value="1"/>
</dbReference>
<dbReference type="RefSeq" id="WP_069101636.1">
    <property type="nucleotide sequence ID" value="NZ_CP016954.1"/>
</dbReference>
<evidence type="ECO:0000313" key="4">
    <source>
        <dbReference type="Proteomes" id="UP000259211"/>
    </source>
</evidence>
<dbReference type="SUPFAM" id="SSF52038">
    <property type="entry name" value="Barstar-related"/>
    <property type="match status" value="1"/>
</dbReference>
<dbReference type="Proteomes" id="UP000259211">
    <property type="component" value="Unassembled WGS sequence"/>
</dbReference>
<reference evidence="3 4" key="1">
    <citation type="submission" date="2017-07" db="EMBL/GenBank/DDBJ databases">
        <authorList>
            <person name="Sun Z.S."/>
            <person name="Albrecht U."/>
            <person name="Echele G."/>
            <person name="Lee C.C."/>
        </authorList>
    </citation>
    <scope>NUCLEOTIDE SEQUENCE [LARGE SCALE GENOMIC DNA]</scope>
    <source>
        <strain evidence="3 4">P16-029</strain>
    </source>
</reference>